<dbReference type="InterPro" id="IPR001841">
    <property type="entry name" value="Znf_RING"/>
</dbReference>
<dbReference type="EMBL" id="VXBR01008340">
    <property type="protein sequence ID" value="NXO28429.1"/>
    <property type="molecule type" value="Genomic_DNA"/>
</dbReference>
<evidence type="ECO:0000256" key="6">
    <source>
        <dbReference type="ARBA" id="ARBA00022771"/>
    </source>
</evidence>
<feature type="domain" description="RING-type" evidence="11">
    <location>
        <begin position="547"/>
        <end position="588"/>
    </location>
</feature>
<evidence type="ECO:0000256" key="1">
    <source>
        <dbReference type="ARBA" id="ARBA00000900"/>
    </source>
</evidence>
<dbReference type="PROSITE" id="PS50089">
    <property type="entry name" value="ZF_RING_2"/>
    <property type="match status" value="1"/>
</dbReference>
<dbReference type="InterPro" id="IPR013083">
    <property type="entry name" value="Znf_RING/FYVE/PHD"/>
</dbReference>
<feature type="region of interest" description="Disordered" evidence="10">
    <location>
        <begin position="1"/>
        <end position="34"/>
    </location>
</feature>
<evidence type="ECO:0000259" key="11">
    <source>
        <dbReference type="PROSITE" id="PS50089"/>
    </source>
</evidence>
<evidence type="ECO:0000256" key="8">
    <source>
        <dbReference type="ARBA" id="ARBA00022833"/>
    </source>
</evidence>
<gene>
    <name evidence="12" type="primary">Pja2</name>
    <name evidence="12" type="ORF">CISJUN_R02622</name>
</gene>
<evidence type="ECO:0000256" key="5">
    <source>
        <dbReference type="ARBA" id="ARBA00022723"/>
    </source>
</evidence>
<comment type="caution">
    <text evidence="12">The sequence shown here is derived from an EMBL/GenBank/DDBJ whole genome shotgun (WGS) entry which is preliminary data.</text>
</comment>
<organism evidence="12 13">
    <name type="scientific">Cisticola juncidis</name>
    <dbReference type="NCBI Taxonomy" id="52622"/>
    <lineage>
        <taxon>Eukaryota</taxon>
        <taxon>Metazoa</taxon>
        <taxon>Chordata</taxon>
        <taxon>Craniata</taxon>
        <taxon>Vertebrata</taxon>
        <taxon>Euteleostomi</taxon>
        <taxon>Archelosauria</taxon>
        <taxon>Archosauria</taxon>
        <taxon>Dinosauria</taxon>
        <taxon>Saurischia</taxon>
        <taxon>Theropoda</taxon>
        <taxon>Coelurosauria</taxon>
        <taxon>Aves</taxon>
        <taxon>Neognathae</taxon>
        <taxon>Neoaves</taxon>
        <taxon>Telluraves</taxon>
        <taxon>Australaves</taxon>
        <taxon>Passeriformes</taxon>
        <taxon>Sylvioidea</taxon>
        <taxon>Cisticolidae</taxon>
        <taxon>Cisticola</taxon>
    </lineage>
</organism>
<proteinExistence type="predicted"/>
<dbReference type="GO" id="GO:0016874">
    <property type="term" value="F:ligase activity"/>
    <property type="evidence" value="ECO:0007669"/>
    <property type="project" value="UniProtKB-KW"/>
</dbReference>
<dbReference type="PANTHER" id="PTHR45931">
    <property type="entry name" value="SI:CH211-59O9.10"/>
    <property type="match status" value="1"/>
</dbReference>
<accession>A0A7L1QWZ2</accession>
<dbReference type="GO" id="GO:0006511">
    <property type="term" value="P:ubiquitin-dependent protein catabolic process"/>
    <property type="evidence" value="ECO:0007669"/>
    <property type="project" value="TreeGrafter"/>
</dbReference>
<keyword evidence="13" id="KW-1185">Reference proteome</keyword>
<evidence type="ECO:0000256" key="9">
    <source>
        <dbReference type="PROSITE-ProRule" id="PRU00175"/>
    </source>
</evidence>
<keyword evidence="8" id="KW-0862">Zinc</keyword>
<dbReference type="PANTHER" id="PTHR45931:SF3">
    <property type="entry name" value="RING ZINC FINGER-CONTAINING PROTEIN"/>
    <property type="match status" value="1"/>
</dbReference>
<reference evidence="12 13" key="1">
    <citation type="submission" date="2019-09" db="EMBL/GenBank/DDBJ databases">
        <title>Bird 10,000 Genomes (B10K) Project - Family phase.</title>
        <authorList>
            <person name="Zhang G."/>
        </authorList>
    </citation>
    <scope>NUCLEOTIDE SEQUENCE [LARGE SCALE GENOMIC DNA]</scope>
    <source>
        <strain evidence="12">B10K-DU-002-30</strain>
        <tissue evidence="12">Muscle</tissue>
    </source>
</reference>
<protein>
    <recommendedName>
        <fullName evidence="2">RING-type E3 ubiquitin transferase</fullName>
        <ecNumber evidence="2">2.3.2.27</ecNumber>
    </recommendedName>
</protein>
<keyword evidence="6 9" id="KW-0863">Zinc-finger</keyword>
<comment type="catalytic activity">
    <reaction evidence="1">
        <text>S-ubiquitinyl-[E2 ubiquitin-conjugating enzyme]-L-cysteine + [acceptor protein]-L-lysine = [E2 ubiquitin-conjugating enzyme]-L-cysteine + N(6)-ubiquitinyl-[acceptor protein]-L-lysine.</text>
        <dbReference type="EC" id="2.3.2.27"/>
    </reaction>
</comment>
<evidence type="ECO:0000313" key="13">
    <source>
        <dbReference type="Proteomes" id="UP000546986"/>
    </source>
</evidence>
<evidence type="ECO:0000256" key="3">
    <source>
        <dbReference type="ARBA" id="ARBA00022553"/>
    </source>
</evidence>
<keyword evidence="4" id="KW-0808">Transferase</keyword>
<dbReference type="InterPro" id="IPR051834">
    <property type="entry name" value="RING_finger_E3_ligase"/>
</dbReference>
<dbReference type="GO" id="GO:0061630">
    <property type="term" value="F:ubiquitin protein ligase activity"/>
    <property type="evidence" value="ECO:0007669"/>
    <property type="project" value="UniProtKB-EC"/>
</dbReference>
<dbReference type="GO" id="GO:0005634">
    <property type="term" value="C:nucleus"/>
    <property type="evidence" value="ECO:0007669"/>
    <property type="project" value="TreeGrafter"/>
</dbReference>
<keyword evidence="5" id="KW-0479">Metal-binding</keyword>
<evidence type="ECO:0000256" key="7">
    <source>
        <dbReference type="ARBA" id="ARBA00022786"/>
    </source>
</evidence>
<feature type="non-terminal residue" evidence="12">
    <location>
        <position position="1"/>
    </location>
</feature>
<feature type="region of interest" description="Disordered" evidence="10">
    <location>
        <begin position="364"/>
        <end position="397"/>
    </location>
</feature>
<name>A0A7L1QWZ2_9PASS</name>
<feature type="non-terminal residue" evidence="12">
    <location>
        <position position="606"/>
    </location>
</feature>
<dbReference type="Pfam" id="PF13639">
    <property type="entry name" value="zf-RING_2"/>
    <property type="match status" value="1"/>
</dbReference>
<dbReference type="FunFam" id="3.30.40.10:FF:000152">
    <property type="entry name" value="E3 ubiquitin-protein ligase Praja-1 isoform X1"/>
    <property type="match status" value="1"/>
</dbReference>
<keyword evidence="12" id="KW-0436">Ligase</keyword>
<dbReference type="Gene3D" id="3.30.40.10">
    <property type="entry name" value="Zinc/RING finger domain, C3HC4 (zinc finger)"/>
    <property type="match status" value="1"/>
</dbReference>
<evidence type="ECO:0000313" key="12">
    <source>
        <dbReference type="EMBL" id="NXO28429.1"/>
    </source>
</evidence>
<dbReference type="CDD" id="cd16465">
    <property type="entry name" value="RING-H2_PJA1_2"/>
    <property type="match status" value="1"/>
</dbReference>
<keyword evidence="3" id="KW-0597">Phosphoprotein</keyword>
<dbReference type="Proteomes" id="UP000546986">
    <property type="component" value="Unassembled WGS sequence"/>
</dbReference>
<evidence type="ECO:0000256" key="10">
    <source>
        <dbReference type="SAM" id="MobiDB-lite"/>
    </source>
</evidence>
<dbReference type="EC" id="2.3.2.27" evidence="2"/>
<dbReference type="GO" id="GO:0008270">
    <property type="term" value="F:zinc ion binding"/>
    <property type="evidence" value="ECO:0007669"/>
    <property type="project" value="UniProtKB-KW"/>
</dbReference>
<dbReference type="SMART" id="SM00184">
    <property type="entry name" value="RING"/>
    <property type="match status" value="1"/>
</dbReference>
<dbReference type="AlphaFoldDB" id="A0A7L1QWZ2"/>
<evidence type="ECO:0000256" key="2">
    <source>
        <dbReference type="ARBA" id="ARBA00012483"/>
    </source>
</evidence>
<keyword evidence="7" id="KW-0833">Ubl conjugation pathway</keyword>
<sequence>SSPLVQVSADLLDEPLSNDAGTREPVCQSASSQTSEVTTSPFSVLYYGLEGNQISQDLMNPYEKSVDLAECTSGAHSDLNGQNGIAFVNIDSYEPDSSDGEEEDALDEYSWIREAAGLIQGRLENIISQCEKDVESLSDLHSRLYAFSHGIYRESCEEAGPLPLACPNNRTLKSAEDEPIPKISLSDESCETQQIKHIVDVGIGTPVPVTDALNSSDEETDQENASELVVRPKIKKQNIARQLERESHLPSDNEEEGDSWRRIGIADVQQCHPECPLRGGKDEMSSGVFFLSRMHNHQKNMEIDLRRNAGAQEQNSVLSDSTFWSELEDHNTHYLISHKDEDSSECSDGEWSTSVPSYFTAVEKEQSSSDESWETVSCRQEHDPGVQRSSSGVKEETTDFCFQEGEQTLLEEGEIPWLQYREEVESSSDEENDPISDFVHLGFFLLDGNNNLEDDSSVSEDLDVEWRLLDEFGDGLGLAQAIPYMEPQFLTFMALEGRLEAVETALAQLESLTFDVEQTHPPATKETIDCLPQIIVTGDCNGQEQCCTICCSDYVDGEIITKLPCRHLFHKPCVTLWLQRSGTCPVCRHVLAPVLPEAADDTVFFI</sequence>
<evidence type="ECO:0000256" key="4">
    <source>
        <dbReference type="ARBA" id="ARBA00022679"/>
    </source>
</evidence>
<dbReference type="SUPFAM" id="SSF57850">
    <property type="entry name" value="RING/U-box"/>
    <property type="match status" value="1"/>
</dbReference>